<dbReference type="EMBL" id="CABPRJ010002385">
    <property type="protein sequence ID" value="VVC44699.1"/>
    <property type="molecule type" value="Genomic_DNA"/>
</dbReference>
<dbReference type="Pfam" id="PF01204">
    <property type="entry name" value="Trehalase"/>
    <property type="match status" value="1"/>
</dbReference>
<evidence type="ECO:0000256" key="2">
    <source>
        <dbReference type="ARBA" id="ARBA00005615"/>
    </source>
</evidence>
<evidence type="ECO:0000256" key="5">
    <source>
        <dbReference type="RuleBase" id="RU361180"/>
    </source>
</evidence>
<evidence type="ECO:0000313" key="6">
    <source>
        <dbReference type="EMBL" id="VVC44699.1"/>
    </source>
</evidence>
<sequence>MTCRYNIIIIFSVLILYSKIRFSAQKLLHGPYHPLPVFEICPSRIYCQGELLPTVESSNILTAFQNMMMIRNPSDVIENFNKLKAHGYNGSIPFPMLRMFIKENFVVEHGVLINWLPIDFKNYPLVIGFIQDIQYKHLTAALNQMWLTLAKRISVSVRDNPERYSMIYVPNGFFLNSENDNEFQYWDTYWIIKGALICGMRNTVKGILENLIHMIKINGYVMYGNRVYYGGRSQPPLLIQMMAVYYTFTNDKDFIFENIEFLDDEMMFWLLYRSMYVKSNGNTYIMGHYMSDTTDPRPEKYAFDMKIAKNLPQKRDRDEYYCRVKAASESGWGISSKHFHNRVEFENRELMYLKTNPLNFVYVELNAILQSNSAILSKMYLLKDDKVNEEFYRKLAQRYQIGINSLLWNEKENIWLDFDSSIENSRNNFYASNLAPLWTFSYDNKLSEFYGDAAVDYLIRNNIINSDLTPRYICIPTSLYKSGLEWDDTNCWPQLQSMIIFGLQATRSERAKIVASNFASSWMHTNFVGYKNTNSIFQKYSAVKLGSENNEGELFDIMQPKANGVSMGLLFEIFHEWGNVLESKQP</sequence>
<keyword evidence="7" id="KW-1185">Reference proteome</keyword>
<evidence type="ECO:0000256" key="4">
    <source>
        <dbReference type="ARBA" id="ARBA00019905"/>
    </source>
</evidence>
<dbReference type="GO" id="GO:0004555">
    <property type="term" value="F:alpha,alpha-trehalase activity"/>
    <property type="evidence" value="ECO:0007669"/>
    <property type="project" value="UniProtKB-EC"/>
</dbReference>
<name>A0A5E4NIS7_9HEMI</name>
<proteinExistence type="inferred from homology"/>
<keyword evidence="5" id="KW-0326">Glycosidase</keyword>
<dbReference type="EC" id="3.2.1.28" evidence="3 5"/>
<keyword evidence="5" id="KW-0378">Hydrolase</keyword>
<gene>
    <name evidence="6" type="ORF">CINCED_3A012708</name>
</gene>
<reference evidence="6 7" key="1">
    <citation type="submission" date="2019-08" db="EMBL/GenBank/DDBJ databases">
        <authorList>
            <person name="Alioto T."/>
            <person name="Alioto T."/>
            <person name="Gomez Garrido J."/>
        </authorList>
    </citation>
    <scope>NUCLEOTIDE SEQUENCE [LARGE SCALE GENOMIC DNA]</scope>
</reference>
<comment type="catalytic activity">
    <reaction evidence="1 5">
        <text>alpha,alpha-trehalose + H2O = alpha-D-glucose + beta-D-glucose</text>
        <dbReference type="Rhea" id="RHEA:32675"/>
        <dbReference type="ChEBI" id="CHEBI:15377"/>
        <dbReference type="ChEBI" id="CHEBI:15903"/>
        <dbReference type="ChEBI" id="CHEBI:16551"/>
        <dbReference type="ChEBI" id="CHEBI:17925"/>
        <dbReference type="EC" id="3.2.1.28"/>
    </reaction>
</comment>
<evidence type="ECO:0000256" key="3">
    <source>
        <dbReference type="ARBA" id="ARBA00012757"/>
    </source>
</evidence>
<dbReference type="SUPFAM" id="SSF48208">
    <property type="entry name" value="Six-hairpin glycosidases"/>
    <property type="match status" value="1"/>
</dbReference>
<dbReference type="OrthoDB" id="3542292at2759"/>
<dbReference type="GO" id="GO:0005993">
    <property type="term" value="P:trehalose catabolic process"/>
    <property type="evidence" value="ECO:0007669"/>
    <property type="project" value="TreeGrafter"/>
</dbReference>
<dbReference type="Gene3D" id="1.50.10.10">
    <property type="match status" value="1"/>
</dbReference>
<dbReference type="AlphaFoldDB" id="A0A5E4NIS7"/>
<comment type="similarity">
    <text evidence="2 5">Belongs to the glycosyl hydrolase 37 family.</text>
</comment>
<dbReference type="InterPro" id="IPR008928">
    <property type="entry name" value="6-hairpin_glycosidase_sf"/>
</dbReference>
<dbReference type="PANTHER" id="PTHR23403">
    <property type="entry name" value="TREHALASE"/>
    <property type="match status" value="1"/>
</dbReference>
<dbReference type="InterPro" id="IPR001661">
    <property type="entry name" value="Glyco_hydro_37"/>
</dbReference>
<accession>A0A5E4NIS7</accession>
<dbReference type="Proteomes" id="UP000325440">
    <property type="component" value="Unassembled WGS sequence"/>
</dbReference>
<dbReference type="InterPro" id="IPR012341">
    <property type="entry name" value="6hp_glycosidase-like_sf"/>
</dbReference>
<protein>
    <recommendedName>
        <fullName evidence="4 5">Trehalase</fullName>
        <ecNumber evidence="3 5">3.2.1.28</ecNumber>
    </recommendedName>
    <alternativeName>
        <fullName evidence="5">Alpha-trehalose glucohydrolase</fullName>
    </alternativeName>
</protein>
<dbReference type="PANTHER" id="PTHR23403:SF1">
    <property type="entry name" value="TREHALASE"/>
    <property type="match status" value="1"/>
</dbReference>
<evidence type="ECO:0000313" key="7">
    <source>
        <dbReference type="Proteomes" id="UP000325440"/>
    </source>
</evidence>
<organism evidence="6 7">
    <name type="scientific">Cinara cedri</name>
    <dbReference type="NCBI Taxonomy" id="506608"/>
    <lineage>
        <taxon>Eukaryota</taxon>
        <taxon>Metazoa</taxon>
        <taxon>Ecdysozoa</taxon>
        <taxon>Arthropoda</taxon>
        <taxon>Hexapoda</taxon>
        <taxon>Insecta</taxon>
        <taxon>Pterygota</taxon>
        <taxon>Neoptera</taxon>
        <taxon>Paraneoptera</taxon>
        <taxon>Hemiptera</taxon>
        <taxon>Sternorrhyncha</taxon>
        <taxon>Aphidomorpha</taxon>
        <taxon>Aphidoidea</taxon>
        <taxon>Aphididae</taxon>
        <taxon>Lachninae</taxon>
        <taxon>Cinara</taxon>
    </lineage>
</organism>
<dbReference type="PRINTS" id="PR00744">
    <property type="entry name" value="GLHYDRLASE37"/>
</dbReference>
<evidence type="ECO:0000256" key="1">
    <source>
        <dbReference type="ARBA" id="ARBA00001576"/>
    </source>
</evidence>